<feature type="binding site" evidence="4">
    <location>
        <position position="130"/>
    </location>
    <ligand>
        <name>S-adenosyl-L-methionine</name>
        <dbReference type="ChEBI" id="CHEBI:59789"/>
    </ligand>
</feature>
<keyword evidence="3 4" id="KW-0949">S-adenosyl-L-methionine</keyword>
<dbReference type="AlphaFoldDB" id="A0A9E8LXI6"/>
<name>A0A9E8LXI6_9BACI</name>
<dbReference type="PANTHER" id="PTHR10509:SF14">
    <property type="entry name" value="CAFFEOYL-COA O-METHYLTRANSFERASE 3-RELATED"/>
    <property type="match status" value="1"/>
</dbReference>
<organism evidence="5 6">
    <name type="scientific">Fervidibacillus halotolerans</name>
    <dbReference type="NCBI Taxonomy" id="2980027"/>
    <lineage>
        <taxon>Bacteria</taxon>
        <taxon>Bacillati</taxon>
        <taxon>Bacillota</taxon>
        <taxon>Bacilli</taxon>
        <taxon>Bacillales</taxon>
        <taxon>Bacillaceae</taxon>
        <taxon>Fervidibacillus</taxon>
    </lineage>
</organism>
<evidence type="ECO:0000313" key="6">
    <source>
        <dbReference type="Proteomes" id="UP001164726"/>
    </source>
</evidence>
<comment type="similarity">
    <text evidence="4">Belongs to the class I-like SAM-binding methyltransferase superfamily. Cation-dependent O-methyltransferase family.</text>
</comment>
<feature type="binding site" evidence="4">
    <location>
        <position position="156"/>
    </location>
    <ligand>
        <name>Mg(2+)</name>
        <dbReference type="ChEBI" id="CHEBI:18420"/>
    </ligand>
</feature>
<dbReference type="EMBL" id="CP106877">
    <property type="protein sequence ID" value="WAA11543.1"/>
    <property type="molecule type" value="Genomic_DNA"/>
</dbReference>
<keyword evidence="6" id="KW-1185">Reference proteome</keyword>
<dbReference type="GO" id="GO:0008171">
    <property type="term" value="F:O-methyltransferase activity"/>
    <property type="evidence" value="ECO:0007669"/>
    <property type="project" value="InterPro"/>
</dbReference>
<evidence type="ECO:0000313" key="5">
    <source>
        <dbReference type="EMBL" id="WAA11543.1"/>
    </source>
</evidence>
<keyword evidence="4" id="KW-0479">Metal-binding</keyword>
<feature type="binding site" evidence="4">
    <location>
        <position position="157"/>
    </location>
    <ligand>
        <name>Mg(2+)</name>
        <dbReference type="ChEBI" id="CHEBI:18420"/>
    </ligand>
</feature>
<dbReference type="PROSITE" id="PS51682">
    <property type="entry name" value="SAM_OMT_I"/>
    <property type="match status" value="1"/>
</dbReference>
<evidence type="ECO:0000256" key="2">
    <source>
        <dbReference type="ARBA" id="ARBA00022679"/>
    </source>
</evidence>
<dbReference type="GO" id="GO:0016300">
    <property type="term" value="F:tRNA (uridine) methyltransferase activity"/>
    <property type="evidence" value="ECO:0007669"/>
    <property type="project" value="UniProtKB-UniRule"/>
</dbReference>
<feature type="binding site" evidence="4">
    <location>
        <position position="36"/>
    </location>
    <ligand>
        <name>S-adenosyl-L-methionine</name>
        <dbReference type="ChEBI" id="CHEBI:59789"/>
    </ligand>
</feature>
<evidence type="ECO:0000256" key="3">
    <source>
        <dbReference type="ARBA" id="ARBA00022691"/>
    </source>
</evidence>
<protein>
    <recommendedName>
        <fullName evidence="4">tRNA 5-hydroxyuridine methyltransferase</fullName>
        <ecNumber evidence="4">2.1.1.-</ecNumber>
    </recommendedName>
    <alternativeName>
        <fullName evidence="4">ho5U methyltransferase</fullName>
    </alternativeName>
</protein>
<keyword evidence="4" id="KW-0460">Magnesium</keyword>
<dbReference type="InterPro" id="IPR002935">
    <property type="entry name" value="SAM_O-MeTrfase"/>
</dbReference>
<gene>
    <name evidence="4" type="primary">trmR</name>
    <name evidence="5" type="ORF">OE105_07840</name>
</gene>
<dbReference type="SUPFAM" id="SSF53335">
    <property type="entry name" value="S-adenosyl-L-methionine-dependent methyltransferases"/>
    <property type="match status" value="1"/>
</dbReference>
<feature type="binding site" evidence="4">
    <location>
        <position position="130"/>
    </location>
    <ligand>
        <name>Mg(2+)</name>
        <dbReference type="ChEBI" id="CHEBI:18420"/>
    </ligand>
</feature>
<proteinExistence type="inferred from homology"/>
<dbReference type="EC" id="2.1.1.-" evidence="4"/>
<comment type="catalytic activity">
    <reaction evidence="4">
        <text>5-hydroxyuridine(34) in tRNA + S-adenosyl-L-methionine = 5-methoxyuridine(34) in tRNA + S-adenosyl-L-homocysteine + H(+)</text>
        <dbReference type="Rhea" id="RHEA:60524"/>
        <dbReference type="Rhea" id="RHEA-COMP:13381"/>
        <dbReference type="Rhea" id="RHEA-COMP:15591"/>
        <dbReference type="ChEBI" id="CHEBI:15378"/>
        <dbReference type="ChEBI" id="CHEBI:57856"/>
        <dbReference type="ChEBI" id="CHEBI:59789"/>
        <dbReference type="ChEBI" id="CHEBI:136877"/>
        <dbReference type="ChEBI" id="CHEBI:143860"/>
    </reaction>
</comment>
<keyword evidence="4" id="KW-0819">tRNA processing</keyword>
<evidence type="ECO:0000256" key="4">
    <source>
        <dbReference type="HAMAP-Rule" id="MF_02217"/>
    </source>
</evidence>
<keyword evidence="2 4" id="KW-0808">Transferase</keyword>
<dbReference type="InterPro" id="IPR050362">
    <property type="entry name" value="Cation-dep_OMT"/>
</dbReference>
<dbReference type="KEGG" id="fhl:OE105_07840"/>
<dbReference type="Proteomes" id="UP001164726">
    <property type="component" value="Chromosome"/>
</dbReference>
<dbReference type="Pfam" id="PF01596">
    <property type="entry name" value="Methyltransf_3"/>
    <property type="match status" value="1"/>
</dbReference>
<comment type="subunit">
    <text evidence="4">Homodimer.</text>
</comment>
<feature type="binding site" evidence="4">
    <location>
        <position position="82"/>
    </location>
    <ligand>
        <name>S-adenosyl-L-methionine</name>
        <dbReference type="ChEBI" id="CHEBI:59789"/>
    </ligand>
</feature>
<dbReference type="CDD" id="cd02440">
    <property type="entry name" value="AdoMet_MTases"/>
    <property type="match status" value="1"/>
</dbReference>
<sequence>MLDGKLKEYLNEKIPEKSPLLKEIENYAKKEYIPIMEPYSMEVLLQLLKLYKPKTILEIGTAIGYSAIRMAMATDATIVTVEKDPQRIQMARKFILQSELSNRIVLLEGDALNIVEKVELYAPYDCLFIDAAKVQYKTFFTNYEKYLTERAVIITDNVLFKGYVYDSGPPNKKLQRIGKKIDEYNQWLLTHPAYDTVILPVGDGMSVSIGKCKSNGVKK</sequence>
<dbReference type="Gene3D" id="3.40.50.150">
    <property type="entry name" value="Vaccinia Virus protein VP39"/>
    <property type="match status" value="1"/>
</dbReference>
<comment type="function">
    <text evidence="4">Catalyzes the methylation of 5-hydroxyuridine (ho5U) to form 5-methoxyuridine (mo5U) at position 34 in tRNAs.</text>
</comment>
<dbReference type="GO" id="GO:0000287">
    <property type="term" value="F:magnesium ion binding"/>
    <property type="evidence" value="ECO:0007669"/>
    <property type="project" value="UniProtKB-UniRule"/>
</dbReference>
<accession>A0A9E8LXI6</accession>
<dbReference type="GO" id="GO:0008757">
    <property type="term" value="F:S-adenosylmethionine-dependent methyltransferase activity"/>
    <property type="evidence" value="ECO:0007669"/>
    <property type="project" value="TreeGrafter"/>
</dbReference>
<evidence type="ECO:0000256" key="1">
    <source>
        <dbReference type="ARBA" id="ARBA00022603"/>
    </source>
</evidence>
<dbReference type="HAMAP" id="MF_02217">
    <property type="entry name" value="TrmR_methyltr"/>
    <property type="match status" value="1"/>
</dbReference>
<keyword evidence="1 4" id="KW-0489">Methyltransferase</keyword>
<feature type="binding site" evidence="4">
    <location>
        <begin position="110"/>
        <end position="111"/>
    </location>
    <ligand>
        <name>S-adenosyl-L-methionine</name>
        <dbReference type="ChEBI" id="CHEBI:59789"/>
    </ligand>
</feature>
<dbReference type="PANTHER" id="PTHR10509">
    <property type="entry name" value="O-METHYLTRANSFERASE-RELATED"/>
    <property type="match status" value="1"/>
</dbReference>
<dbReference type="RefSeq" id="WP_275419654.1">
    <property type="nucleotide sequence ID" value="NZ_CP106877.1"/>
</dbReference>
<reference evidence="5" key="1">
    <citation type="submission" date="2022-09" db="EMBL/GenBank/DDBJ databases">
        <title>Complete Genomes of Fervidibacillus albus and Fervidibacillus halotolerans isolated from tidal flat sediments.</title>
        <authorList>
            <person name="Kwon K.K."/>
            <person name="Yang S.-H."/>
            <person name="Park M.J."/>
            <person name="Oh H.-M."/>
        </authorList>
    </citation>
    <scope>NUCLEOTIDE SEQUENCE</scope>
    <source>
        <strain evidence="5">MEBiC13594</strain>
    </source>
</reference>
<dbReference type="InterPro" id="IPR043675">
    <property type="entry name" value="TrmR_methyltr"/>
</dbReference>
<feature type="binding site" evidence="4">
    <location>
        <position position="66"/>
    </location>
    <ligand>
        <name>S-adenosyl-L-methionine</name>
        <dbReference type="ChEBI" id="CHEBI:59789"/>
    </ligand>
</feature>
<dbReference type="InterPro" id="IPR029063">
    <property type="entry name" value="SAM-dependent_MTases_sf"/>
</dbReference>
<dbReference type="GO" id="GO:0030488">
    <property type="term" value="P:tRNA methylation"/>
    <property type="evidence" value="ECO:0007669"/>
    <property type="project" value="UniProtKB-UniRule"/>
</dbReference>